<evidence type="ECO:0000256" key="3">
    <source>
        <dbReference type="ARBA" id="ARBA00023004"/>
    </source>
</evidence>
<dbReference type="InterPro" id="IPR015943">
    <property type="entry name" value="WD40/YVTN_repeat-like_dom_sf"/>
</dbReference>
<evidence type="ECO:0000313" key="9">
    <source>
        <dbReference type="Proteomes" id="UP001291309"/>
    </source>
</evidence>
<protein>
    <submittedName>
        <fullName evidence="8">C-type cytochrome</fullName>
    </submittedName>
</protein>
<keyword evidence="9" id="KW-1185">Reference proteome</keyword>
<proteinExistence type="predicted"/>
<evidence type="ECO:0000256" key="6">
    <source>
        <dbReference type="SAM" id="SignalP"/>
    </source>
</evidence>
<dbReference type="PANTHER" id="PTHR47197:SF3">
    <property type="entry name" value="DIHYDRO-HEME D1 DEHYDROGENASE"/>
    <property type="match status" value="1"/>
</dbReference>
<keyword evidence="6" id="KW-0732">Signal</keyword>
<dbReference type="PANTHER" id="PTHR47197">
    <property type="entry name" value="PROTEIN NIRF"/>
    <property type="match status" value="1"/>
</dbReference>
<dbReference type="RefSeq" id="WP_321550572.1">
    <property type="nucleotide sequence ID" value="NZ_JAXIVS010000016.1"/>
</dbReference>
<feature type="chain" id="PRO_5047180453" evidence="6">
    <location>
        <begin position="19"/>
        <end position="675"/>
    </location>
</feature>
<keyword evidence="1 4" id="KW-0349">Heme</keyword>
<keyword evidence="3 4" id="KW-0408">Iron</keyword>
<dbReference type="InterPro" id="IPR051200">
    <property type="entry name" value="Host-pathogen_enzymatic-act"/>
</dbReference>
<sequence length="675" mass="72213">MRKQILAAALVAVLGLTACEQKPTATYTPSAGSLALSRDDKFLYAVDADNGILAVVDTDSHTKVAEVKVGREPERVAVGADDTVYVSNRGSRSVSVIRRGEWTEAARLEVGVEPMGLAVSADGKTLLVVNSSMLDSTEQGSVTAFDTSSNKRLWELPVGFEPRGIALLENDKALVTLHRQGDIVQLDLSNRDDPKVLKASTDLYKRSNATILGMEQDTPGFDRSFTTMSSFHARSVSDIVVTPDGSRAFATTQWSREDPVVTPGPGIPSPTPPGDGLYGGGGPCGSGAIASPGVITFEADTATPVVDDISGGGCGGEPGNDGRDFPPSTIVSPDLSHPIQGPVASAVDPTGAWLYVVNRETNNVAVMPTNRRSGNDIEVGRFPATSVRQLVRVGASPTGIALTRDGRRAYVYNAFDHTVSKLVGDGSNSSFNIREELPRLKLAGDVLSPEAVMGRKLFFSAIDSRMTSPSVGASCNTCHPDARDDGHVWMFPDGPRQTPMLAGRMITRTGPFHWSGEFPSLRDFLDVTVRQRMGGGVVDAQMATQLSAFIDSVQAPDNPHKREELSEPQRRGSQVFLKARCDECHTGEALTNNKQANVGTFVLSGANPDIDAVRQRGLNTPSLLGLSRSAPYLHDGSAMTLKERILQTRFTDQHGKTSLLSDAEIDDLVEFLRVL</sequence>
<dbReference type="Proteomes" id="UP001291309">
    <property type="component" value="Unassembled WGS sequence"/>
</dbReference>
<dbReference type="PROSITE" id="PS51007">
    <property type="entry name" value="CYTC"/>
    <property type="match status" value="2"/>
</dbReference>
<dbReference type="EMBL" id="JAXIVS010000016">
    <property type="protein sequence ID" value="MDY7231861.1"/>
    <property type="molecule type" value="Genomic_DNA"/>
</dbReference>
<feature type="region of interest" description="Disordered" evidence="5">
    <location>
        <begin position="257"/>
        <end position="280"/>
    </location>
</feature>
<evidence type="ECO:0000256" key="5">
    <source>
        <dbReference type="SAM" id="MobiDB-lite"/>
    </source>
</evidence>
<gene>
    <name evidence="8" type="ORF">SYV04_36075</name>
</gene>
<reference evidence="8 9" key="1">
    <citation type="submission" date="2023-12" db="EMBL/GenBank/DDBJ databases">
        <title>the genome sequence of Hyalangium sp. s54d21.</title>
        <authorList>
            <person name="Zhang X."/>
        </authorList>
    </citation>
    <scope>NUCLEOTIDE SEQUENCE [LARGE SCALE GENOMIC DNA]</scope>
    <source>
        <strain evidence="9">s54d21</strain>
    </source>
</reference>
<dbReference type="InterPro" id="IPR011045">
    <property type="entry name" value="N2O_reductase_N"/>
</dbReference>
<dbReference type="SUPFAM" id="SSF50974">
    <property type="entry name" value="Nitrous oxide reductase, N-terminal domain"/>
    <property type="match status" value="1"/>
</dbReference>
<feature type="domain" description="Cytochrome c" evidence="7">
    <location>
        <begin position="449"/>
        <end position="554"/>
    </location>
</feature>
<dbReference type="Gene3D" id="2.130.10.10">
    <property type="entry name" value="YVTN repeat-like/Quinoprotein amine dehydrogenase"/>
    <property type="match status" value="2"/>
</dbReference>
<dbReference type="InterPro" id="IPR036909">
    <property type="entry name" value="Cyt_c-like_dom_sf"/>
</dbReference>
<feature type="domain" description="Cytochrome c" evidence="7">
    <location>
        <begin position="567"/>
        <end position="675"/>
    </location>
</feature>
<evidence type="ECO:0000256" key="1">
    <source>
        <dbReference type="ARBA" id="ARBA00022617"/>
    </source>
</evidence>
<organism evidence="8 9">
    <name type="scientific">Hyalangium rubrum</name>
    <dbReference type="NCBI Taxonomy" id="3103134"/>
    <lineage>
        <taxon>Bacteria</taxon>
        <taxon>Pseudomonadati</taxon>
        <taxon>Myxococcota</taxon>
        <taxon>Myxococcia</taxon>
        <taxon>Myxococcales</taxon>
        <taxon>Cystobacterineae</taxon>
        <taxon>Archangiaceae</taxon>
        <taxon>Hyalangium</taxon>
    </lineage>
</organism>
<dbReference type="InterPro" id="IPR009056">
    <property type="entry name" value="Cyt_c-like_dom"/>
</dbReference>
<dbReference type="Gene3D" id="1.10.760.10">
    <property type="entry name" value="Cytochrome c-like domain"/>
    <property type="match status" value="2"/>
</dbReference>
<dbReference type="Pfam" id="PF00034">
    <property type="entry name" value="Cytochrom_C"/>
    <property type="match status" value="1"/>
</dbReference>
<evidence type="ECO:0000313" key="8">
    <source>
        <dbReference type="EMBL" id="MDY7231861.1"/>
    </source>
</evidence>
<evidence type="ECO:0000256" key="2">
    <source>
        <dbReference type="ARBA" id="ARBA00022723"/>
    </source>
</evidence>
<feature type="signal peptide" evidence="6">
    <location>
        <begin position="1"/>
        <end position="18"/>
    </location>
</feature>
<evidence type="ECO:0000259" key="7">
    <source>
        <dbReference type="PROSITE" id="PS51007"/>
    </source>
</evidence>
<accession>A0ABU5HEF0</accession>
<evidence type="ECO:0000256" key="4">
    <source>
        <dbReference type="PROSITE-ProRule" id="PRU00433"/>
    </source>
</evidence>
<comment type="caution">
    <text evidence="8">The sequence shown here is derived from an EMBL/GenBank/DDBJ whole genome shotgun (WGS) entry which is preliminary data.</text>
</comment>
<name>A0ABU5HEF0_9BACT</name>
<dbReference type="SUPFAM" id="SSF46626">
    <property type="entry name" value="Cytochrome c"/>
    <property type="match status" value="2"/>
</dbReference>
<dbReference type="PROSITE" id="PS51257">
    <property type="entry name" value="PROKAR_LIPOPROTEIN"/>
    <property type="match status" value="1"/>
</dbReference>
<keyword evidence="2 4" id="KW-0479">Metal-binding</keyword>